<evidence type="ECO:0000313" key="2">
    <source>
        <dbReference type="EMBL" id="POW01787.1"/>
    </source>
</evidence>
<accession>A0A2S4UWY4</accession>
<organism evidence="2 3">
    <name type="scientific">Puccinia striiformis</name>
    <dbReference type="NCBI Taxonomy" id="27350"/>
    <lineage>
        <taxon>Eukaryota</taxon>
        <taxon>Fungi</taxon>
        <taxon>Dikarya</taxon>
        <taxon>Basidiomycota</taxon>
        <taxon>Pucciniomycotina</taxon>
        <taxon>Pucciniomycetes</taxon>
        <taxon>Pucciniales</taxon>
        <taxon>Pucciniaceae</taxon>
        <taxon>Puccinia</taxon>
    </lineage>
</organism>
<reference evidence="2" key="1">
    <citation type="submission" date="2017-12" db="EMBL/GenBank/DDBJ databases">
        <title>Gene loss provides genomic basis for host adaptation in cereal stripe rust fungi.</title>
        <authorList>
            <person name="Xia C."/>
        </authorList>
    </citation>
    <scope>NUCLEOTIDE SEQUENCE [LARGE SCALE GENOMIC DNA]</scope>
    <source>
        <strain evidence="2">93-210</strain>
    </source>
</reference>
<feature type="compositionally biased region" description="Polar residues" evidence="1">
    <location>
        <begin position="121"/>
        <end position="150"/>
    </location>
</feature>
<keyword evidence="3" id="KW-1185">Reference proteome</keyword>
<sequence>MLWCVNSIEIKLPQTSRFSPVFHHSSHLVRVLDNRARVSLRWKTKEWWSTQLAVISRDDQASMMVKKPELQPVFAPKSLRFPWVISNPSTNGQQGKIDTPAGGGDSAVMQFRKGDRWPETELNSSTSLEIGSQLPGSSSKPTDSTVSRCQSEPAEIAPEQLTAETVPAVPTEVHRSDNISSQSDRNVAGSGVDSVDRTSADGEIENKHLKKVNELQRQEIIKLRYELAESLHGPNSRTEPGIKSSLAQKRPHSMVDPSADAQKNKGKNKKSTRGKKMVRFDDPKKDASVDGLPFETPLASVSAGNSSFDTLSRVIRLNQLLRSPSSDHLQTSIQIDLLTLEAIREASESLLMTLHNSIQELSQKVFEKQSLTVTTIQRAVHLVTQSIKSVLGPLLLPDTLSLPSSSNHEAMKERWGKVILPYIYQHIESLFEKMISIVILSCERLDECFSEDSRTKPEESFEAENTLVLREELQRSAVDLIRQSSTWTGNVQFQLIKMILDKIENIYFTSDHQTRDLEALGFLAELLENFSHYRSMSSLNEHNLSEIRARIGKIFCNQKYGICGLSNSSIIDRKLDRILMQFWL</sequence>
<name>A0A2S4UWY4_9BASI</name>
<feature type="region of interest" description="Disordered" evidence="1">
    <location>
        <begin position="231"/>
        <end position="289"/>
    </location>
</feature>
<feature type="compositionally biased region" description="Basic and acidic residues" evidence="1">
    <location>
        <begin position="278"/>
        <end position="288"/>
    </location>
</feature>
<dbReference type="AlphaFoldDB" id="A0A2S4UWY4"/>
<gene>
    <name evidence="2" type="ORF">PSTT_12253</name>
</gene>
<evidence type="ECO:0000313" key="3">
    <source>
        <dbReference type="Proteomes" id="UP000239156"/>
    </source>
</evidence>
<dbReference type="EMBL" id="PKSL01000153">
    <property type="protein sequence ID" value="POW01787.1"/>
    <property type="molecule type" value="Genomic_DNA"/>
</dbReference>
<dbReference type="VEuPathDB" id="FungiDB:PSHT_09238"/>
<evidence type="ECO:0000256" key="1">
    <source>
        <dbReference type="SAM" id="MobiDB-lite"/>
    </source>
</evidence>
<proteinExistence type="predicted"/>
<feature type="compositionally biased region" description="Basic residues" evidence="1">
    <location>
        <begin position="264"/>
        <end position="277"/>
    </location>
</feature>
<protein>
    <submittedName>
        <fullName evidence="2">Uncharacterized protein</fullName>
    </submittedName>
</protein>
<dbReference type="Proteomes" id="UP000239156">
    <property type="component" value="Unassembled WGS sequence"/>
</dbReference>
<feature type="region of interest" description="Disordered" evidence="1">
    <location>
        <begin position="116"/>
        <end position="201"/>
    </location>
</feature>
<dbReference type="VEuPathDB" id="FungiDB:PSTT_12253"/>
<comment type="caution">
    <text evidence="2">The sequence shown here is derived from an EMBL/GenBank/DDBJ whole genome shotgun (WGS) entry which is preliminary data.</text>
</comment>